<sequence length="679" mass="76360">MANIVLTKPFATIDNQSDSDENYKIPNILQQVLSLFKNIRLGSDLSRFKLPPSFNMPKSQLQWYGECVYSTSTGVDLINSLNNGKTSLDRLISVVAWSISTTRPQRFGVAPYNPILGETHHVSKGNLNVLLEQVSHHPLVSAFHATDQKANIEIIVCHFPVPKFVGSGVEAYMHGKREVRLYNHGETYEMNCPNFLFRFLPVPGVEWVGNVTIRCLETDLVAELSYIKPSFFGLGGSRRRIKGKIFDSHTMNVLYKIDGHWDSTVTLKDATNNAEVRVIYDAKQVISGLHTPFVGDPQETNIVITKPFATIENQSDSDENYKYPNILKRVLSLFKDVRLGSDLSSFKLPPSFNMPKSQLQWYGECVYSTSTGVDLISNLNNGKTALDRLISVVAWSISTTRPQRFGVAPYNPILGETHHVSKGNLNVLLEQVSHHPQVSAFHATDQKANIEIIVCHFPVPKFVGSGIEVDMHGNLELRLHNHGETYEMNCPNFLFRFLPYPGVEWVGNVTIRCLETGLVAELSYIKQSLFGLGGSRRRIIGKIFDSLTMNILYKIDGHWDSTVTLKDATNSAEIRVIYDAKQVLSGLHTPFVKDPQSVWPTESALVWGKLSQAIISNNWEKAREAKNTVEETQRSLVREKESKGETWIPKHFIVTHSNDDGWKCSPIQKWVPDAPIVTV</sequence>
<keyword evidence="2" id="KW-1185">Reference proteome</keyword>
<gene>
    <name evidence="1" type="ORF">MILVUS5_LOCUS17822</name>
</gene>
<dbReference type="Proteomes" id="UP001177021">
    <property type="component" value="Unassembled WGS sequence"/>
</dbReference>
<organism evidence="1 2">
    <name type="scientific">Trifolium pratense</name>
    <name type="common">Red clover</name>
    <dbReference type="NCBI Taxonomy" id="57577"/>
    <lineage>
        <taxon>Eukaryota</taxon>
        <taxon>Viridiplantae</taxon>
        <taxon>Streptophyta</taxon>
        <taxon>Embryophyta</taxon>
        <taxon>Tracheophyta</taxon>
        <taxon>Spermatophyta</taxon>
        <taxon>Magnoliopsida</taxon>
        <taxon>eudicotyledons</taxon>
        <taxon>Gunneridae</taxon>
        <taxon>Pentapetalae</taxon>
        <taxon>rosids</taxon>
        <taxon>fabids</taxon>
        <taxon>Fabales</taxon>
        <taxon>Fabaceae</taxon>
        <taxon>Papilionoideae</taxon>
        <taxon>50 kb inversion clade</taxon>
        <taxon>NPAAA clade</taxon>
        <taxon>Hologalegina</taxon>
        <taxon>IRL clade</taxon>
        <taxon>Trifolieae</taxon>
        <taxon>Trifolium</taxon>
    </lineage>
</organism>
<reference evidence="1" key="1">
    <citation type="submission" date="2023-10" db="EMBL/GenBank/DDBJ databases">
        <authorList>
            <person name="Rodriguez Cubillos JULIANA M."/>
            <person name="De Vega J."/>
        </authorList>
    </citation>
    <scope>NUCLEOTIDE SEQUENCE</scope>
</reference>
<dbReference type="EMBL" id="CASHSV030000109">
    <property type="protein sequence ID" value="CAJ2649808.1"/>
    <property type="molecule type" value="Genomic_DNA"/>
</dbReference>
<evidence type="ECO:0000313" key="2">
    <source>
        <dbReference type="Proteomes" id="UP001177021"/>
    </source>
</evidence>
<comment type="caution">
    <text evidence="1">The sequence shown here is derived from an EMBL/GenBank/DDBJ whole genome shotgun (WGS) entry which is preliminary data.</text>
</comment>
<accession>A0ACB0K080</accession>
<proteinExistence type="predicted"/>
<protein>
    <submittedName>
        <fullName evidence="1">Uncharacterized protein</fullName>
    </submittedName>
</protein>
<evidence type="ECO:0000313" key="1">
    <source>
        <dbReference type="EMBL" id="CAJ2649808.1"/>
    </source>
</evidence>
<name>A0ACB0K080_TRIPR</name>